<feature type="region of interest" description="Disordered" evidence="1">
    <location>
        <begin position="71"/>
        <end position="106"/>
    </location>
</feature>
<name>A0A8X6L8Z0_TRICU</name>
<evidence type="ECO:0000256" key="1">
    <source>
        <dbReference type="SAM" id="MobiDB-lite"/>
    </source>
</evidence>
<evidence type="ECO:0000313" key="3">
    <source>
        <dbReference type="Proteomes" id="UP000887116"/>
    </source>
</evidence>
<dbReference type="Proteomes" id="UP000887116">
    <property type="component" value="Unassembled WGS sequence"/>
</dbReference>
<dbReference type="AlphaFoldDB" id="A0A8X6L8Z0"/>
<reference evidence="2" key="1">
    <citation type="submission" date="2020-07" db="EMBL/GenBank/DDBJ databases">
        <title>Multicomponent nature underlies the extraordinary mechanical properties of spider dragline silk.</title>
        <authorList>
            <person name="Kono N."/>
            <person name="Nakamura H."/>
            <person name="Mori M."/>
            <person name="Yoshida Y."/>
            <person name="Ohtoshi R."/>
            <person name="Malay A.D."/>
            <person name="Moran D.A.P."/>
            <person name="Tomita M."/>
            <person name="Numata K."/>
            <person name="Arakawa K."/>
        </authorList>
    </citation>
    <scope>NUCLEOTIDE SEQUENCE</scope>
</reference>
<proteinExistence type="predicted"/>
<keyword evidence="3" id="KW-1185">Reference proteome</keyword>
<sequence length="120" mass="13689">METSLESSNNSRHLSIAATPLPPNLDDLRQALSELDKYFACIKFCSSLDCRIQELQFFKFNSPFLQKSELSKNLLSSPRSKDSLRPSETTGIRIRKSEPQGYPQSMGYYRRGRKLLHSGT</sequence>
<accession>A0A8X6L8Z0</accession>
<organism evidence="2 3">
    <name type="scientific">Trichonephila clavata</name>
    <name type="common">Joro spider</name>
    <name type="synonym">Nephila clavata</name>
    <dbReference type="NCBI Taxonomy" id="2740835"/>
    <lineage>
        <taxon>Eukaryota</taxon>
        <taxon>Metazoa</taxon>
        <taxon>Ecdysozoa</taxon>
        <taxon>Arthropoda</taxon>
        <taxon>Chelicerata</taxon>
        <taxon>Arachnida</taxon>
        <taxon>Araneae</taxon>
        <taxon>Araneomorphae</taxon>
        <taxon>Entelegynae</taxon>
        <taxon>Araneoidea</taxon>
        <taxon>Nephilidae</taxon>
        <taxon>Trichonephila</taxon>
    </lineage>
</organism>
<evidence type="ECO:0000313" key="2">
    <source>
        <dbReference type="EMBL" id="GFQ98208.1"/>
    </source>
</evidence>
<comment type="caution">
    <text evidence="2">The sequence shown here is derived from an EMBL/GenBank/DDBJ whole genome shotgun (WGS) entry which is preliminary data.</text>
</comment>
<dbReference type="EMBL" id="BMAO01014951">
    <property type="protein sequence ID" value="GFQ98208.1"/>
    <property type="molecule type" value="Genomic_DNA"/>
</dbReference>
<gene>
    <name evidence="2" type="ORF">TNCT_462471</name>
</gene>
<protein>
    <submittedName>
        <fullName evidence="2">Uncharacterized protein</fullName>
    </submittedName>
</protein>